<name>M0ZNY9_SOLTU</name>
<organism evidence="1 2">
    <name type="scientific">Solanum tuberosum</name>
    <name type="common">Potato</name>
    <dbReference type="NCBI Taxonomy" id="4113"/>
    <lineage>
        <taxon>Eukaryota</taxon>
        <taxon>Viridiplantae</taxon>
        <taxon>Streptophyta</taxon>
        <taxon>Embryophyta</taxon>
        <taxon>Tracheophyta</taxon>
        <taxon>Spermatophyta</taxon>
        <taxon>Magnoliopsida</taxon>
        <taxon>eudicotyledons</taxon>
        <taxon>Gunneridae</taxon>
        <taxon>Pentapetalae</taxon>
        <taxon>asterids</taxon>
        <taxon>lamiids</taxon>
        <taxon>Solanales</taxon>
        <taxon>Solanaceae</taxon>
        <taxon>Solanoideae</taxon>
        <taxon>Solaneae</taxon>
        <taxon>Solanum</taxon>
    </lineage>
</organism>
<dbReference type="AlphaFoldDB" id="M0ZNY9"/>
<proteinExistence type="predicted"/>
<protein>
    <submittedName>
        <fullName evidence="1">Uncharacterized protein</fullName>
    </submittedName>
</protein>
<reference evidence="2" key="1">
    <citation type="journal article" date="2011" name="Nature">
        <title>Genome sequence and analysis of the tuber crop potato.</title>
        <authorList>
            <consortium name="The Potato Genome Sequencing Consortium"/>
        </authorList>
    </citation>
    <scope>NUCLEOTIDE SEQUENCE [LARGE SCALE GENOMIC DNA]</scope>
    <source>
        <strain evidence="2">cv. DM1-3 516 R44</strain>
    </source>
</reference>
<dbReference type="HOGENOM" id="CLU_2268589_0_0_1"/>
<dbReference type="InParanoid" id="M0ZNY9"/>
<dbReference type="Proteomes" id="UP000011115">
    <property type="component" value="Unassembled WGS sequence"/>
</dbReference>
<dbReference type="Gramene" id="PGSC0003DMT400004785">
    <property type="protein sequence ID" value="PGSC0003DMT400004785"/>
    <property type="gene ID" value="PGSC0003DMG400001900"/>
</dbReference>
<reference evidence="1" key="2">
    <citation type="submission" date="2015-06" db="UniProtKB">
        <authorList>
            <consortium name="EnsemblPlants"/>
        </authorList>
    </citation>
    <scope>IDENTIFICATION</scope>
    <source>
        <strain evidence="1">DM1-3 516 R44</strain>
    </source>
</reference>
<dbReference type="EnsemblPlants" id="PGSC0003DMT400004785">
    <property type="protein sequence ID" value="PGSC0003DMT400004785"/>
    <property type="gene ID" value="PGSC0003DMG400001900"/>
</dbReference>
<evidence type="ECO:0000313" key="1">
    <source>
        <dbReference type="EnsemblPlants" id="PGSC0003DMT400004785"/>
    </source>
</evidence>
<sequence length="103" mass="11269">MKGLHPKNPRASEDDVEVLSKDVTLSREWVTKVNAGVDAVEIFGQCLGKVEDTPSVLEGHTLDNIESIRNDLDGRTQSEMSQTIATLKCKLMDQCHEGKDGGT</sequence>
<evidence type="ECO:0000313" key="2">
    <source>
        <dbReference type="Proteomes" id="UP000011115"/>
    </source>
</evidence>
<keyword evidence="2" id="KW-1185">Reference proteome</keyword>
<accession>M0ZNY9</accession>
<dbReference type="PaxDb" id="4113-PGSC0003DMT400004785"/>